<evidence type="ECO:0000256" key="6">
    <source>
        <dbReference type="SAM" id="SignalP"/>
    </source>
</evidence>
<feature type="chain" id="PRO_5017216095" description="LTD domain-containing protein" evidence="6">
    <location>
        <begin position="26"/>
        <end position="621"/>
    </location>
</feature>
<keyword evidence="3 6" id="KW-0732">Signal</keyword>
<feature type="domain" description="LTD" evidence="7">
    <location>
        <begin position="25"/>
        <end position="181"/>
    </location>
</feature>
<evidence type="ECO:0000259" key="7">
    <source>
        <dbReference type="PROSITE" id="PS51841"/>
    </source>
</evidence>
<organism evidence="8 9">
    <name type="scientific">Candidatus Auribacter fodinae</name>
    <dbReference type="NCBI Taxonomy" id="2093366"/>
    <lineage>
        <taxon>Bacteria</taxon>
        <taxon>Pseudomonadati</taxon>
        <taxon>Candidatus Auribacterota</taxon>
        <taxon>Candidatus Auribacteria</taxon>
        <taxon>Candidatus Auribacterales</taxon>
        <taxon>Candidatus Auribacteraceae</taxon>
        <taxon>Candidatus Auribacter</taxon>
    </lineage>
</organism>
<proteinExistence type="predicted"/>
<evidence type="ECO:0000313" key="9">
    <source>
        <dbReference type="Proteomes" id="UP000266426"/>
    </source>
</evidence>
<evidence type="ECO:0000256" key="1">
    <source>
        <dbReference type="ARBA" id="ARBA00004613"/>
    </source>
</evidence>
<keyword evidence="4" id="KW-0106">Calcium</keyword>
<evidence type="ECO:0000256" key="4">
    <source>
        <dbReference type="ARBA" id="ARBA00022837"/>
    </source>
</evidence>
<comment type="caution">
    <text evidence="8">The sequence shown here is derived from an EMBL/GenBank/DDBJ whole genome shotgun (WGS) entry which is preliminary data.</text>
</comment>
<evidence type="ECO:0000256" key="2">
    <source>
        <dbReference type="ARBA" id="ARBA00022525"/>
    </source>
</evidence>
<name>A0A3A4RE62_9BACT</name>
<comment type="subcellular location">
    <subcellularLocation>
        <location evidence="1">Secreted</location>
    </subcellularLocation>
</comment>
<accession>A0A3A4RE62</accession>
<dbReference type="SUPFAM" id="SSF74853">
    <property type="entry name" value="Lamin A/C globular tail domain"/>
    <property type="match status" value="1"/>
</dbReference>
<feature type="region of interest" description="Disordered" evidence="5">
    <location>
        <begin position="499"/>
        <end position="528"/>
    </location>
</feature>
<dbReference type="InterPro" id="IPR036415">
    <property type="entry name" value="Lamin_tail_dom_sf"/>
</dbReference>
<protein>
    <recommendedName>
        <fullName evidence="7">LTD domain-containing protein</fullName>
    </recommendedName>
</protein>
<dbReference type="EMBL" id="QZJZ01000017">
    <property type="protein sequence ID" value="RJP61017.1"/>
    <property type="molecule type" value="Genomic_DNA"/>
</dbReference>
<dbReference type="InterPro" id="IPR059100">
    <property type="entry name" value="TSP3_bac"/>
</dbReference>
<keyword evidence="2" id="KW-0964">Secreted</keyword>
<dbReference type="Pfam" id="PF18884">
    <property type="entry name" value="TSP3_bac"/>
    <property type="match status" value="1"/>
</dbReference>
<dbReference type="Proteomes" id="UP000266426">
    <property type="component" value="Unassembled WGS sequence"/>
</dbReference>
<evidence type="ECO:0000256" key="3">
    <source>
        <dbReference type="ARBA" id="ARBA00022729"/>
    </source>
</evidence>
<dbReference type="Pfam" id="PF00932">
    <property type="entry name" value="LTD"/>
    <property type="match status" value="1"/>
</dbReference>
<feature type="signal peptide" evidence="6">
    <location>
        <begin position="1"/>
        <end position="25"/>
    </location>
</feature>
<dbReference type="InterPro" id="IPR001322">
    <property type="entry name" value="Lamin_tail_dom"/>
</dbReference>
<reference evidence="8 9" key="1">
    <citation type="journal article" date="2017" name="ISME J.">
        <title>Energy and carbon metabolisms in a deep terrestrial subsurface fluid microbial community.</title>
        <authorList>
            <person name="Momper L."/>
            <person name="Jungbluth S.P."/>
            <person name="Lee M.D."/>
            <person name="Amend J.P."/>
        </authorList>
    </citation>
    <scope>NUCLEOTIDE SEQUENCE [LARGE SCALE GENOMIC DNA]</scope>
    <source>
        <strain evidence="8">SURF_26</strain>
    </source>
</reference>
<dbReference type="AlphaFoldDB" id="A0A3A4RE62"/>
<gene>
    <name evidence="8" type="ORF">C4541_02805</name>
</gene>
<evidence type="ECO:0000256" key="5">
    <source>
        <dbReference type="SAM" id="MobiDB-lite"/>
    </source>
</evidence>
<dbReference type="PROSITE" id="PS51841">
    <property type="entry name" value="LTD"/>
    <property type="match status" value="1"/>
</dbReference>
<evidence type="ECO:0000313" key="8">
    <source>
        <dbReference type="EMBL" id="RJP61017.1"/>
    </source>
</evidence>
<sequence length="621" mass="67674">MKNWSRMHFVLFCVCFIVCIVSASAGYTVQKLVINEVYYAFDGGTVGQWVELYNSGDEAIDLSSANLRLQISSSTSWVTGGAQEFSLTMNYTIAPGTYFLISNTANALGTNLYADYVNTSLLVSKPVGIFSVRGVRILLNGVVSDAILYGKPDGSSTNMAALDPTGYYSGGGAVSAVPIVSGTPNNFSLTRDNFLDMNHPDDWDIAATPTPQSAPPFTISTLTPAVNELVLMTRGYMAKSGFNWDFDGNGIVDAIDESAVLIRYPSNSVVRPAVRASGTLGSASQAVTVGNAGTAADSLYDNNDDYRHPSGAGMNTTGGYTHVGDGYWTDMNTGKGSTYYEYPVTVSKTGYYDIALSAPFEGDFANNVPVEIVSTGYDTFSAIWDQTLNSDIERPMLFTTVATVFLQKNQTHYVRVKNNNTLYTVVADACAVVRAGTWAKDNEGVYLFEDLTDTADTDNDSIPDGWEITYNLNPLANDASGDGDVDNLTNYEEYLYHTDPTNADTDGDGRNDGLEVDQETDPTVPDDPPIVIDVTECTFTAEGVKITWTHDTQYLHRIYWTDSLSGTPVWHNVNYSTFYSHIINNGNGTRSWIDRGLDDEMLGVSPYNAGKRFYRVTAFEP</sequence>